<keyword evidence="7" id="KW-1185">Reference proteome</keyword>
<dbReference type="Pfam" id="PF01565">
    <property type="entry name" value="FAD_binding_4"/>
    <property type="match status" value="1"/>
</dbReference>
<dbReference type="PANTHER" id="PTHR11748">
    <property type="entry name" value="D-LACTATE DEHYDROGENASE"/>
    <property type="match status" value="1"/>
</dbReference>
<dbReference type="HOGENOM" id="CLU_017779_0_0_4"/>
<keyword evidence="2" id="KW-0285">Flavoprotein</keyword>
<dbReference type="SUPFAM" id="SSF56176">
    <property type="entry name" value="FAD-binding/transporter-associated domain-like"/>
    <property type="match status" value="1"/>
</dbReference>
<dbReference type="OrthoDB" id="9811557at2"/>
<keyword evidence="3" id="KW-0274">FAD</keyword>
<accession>W0SJ47</accession>
<evidence type="ECO:0000259" key="5">
    <source>
        <dbReference type="PROSITE" id="PS51387"/>
    </source>
</evidence>
<feature type="domain" description="FAD-binding PCMH-type" evidence="5">
    <location>
        <begin position="1"/>
        <end position="165"/>
    </location>
</feature>
<dbReference type="PROSITE" id="PS51387">
    <property type="entry name" value="FAD_PCMH"/>
    <property type="match status" value="1"/>
</dbReference>
<evidence type="ECO:0000256" key="2">
    <source>
        <dbReference type="ARBA" id="ARBA00022630"/>
    </source>
</evidence>
<dbReference type="GO" id="GO:0071949">
    <property type="term" value="F:FAD binding"/>
    <property type="evidence" value="ECO:0007669"/>
    <property type="project" value="InterPro"/>
</dbReference>
<dbReference type="InterPro" id="IPR016164">
    <property type="entry name" value="FAD-linked_Oxase-like_C"/>
</dbReference>
<evidence type="ECO:0000256" key="3">
    <source>
        <dbReference type="ARBA" id="ARBA00022827"/>
    </source>
</evidence>
<protein>
    <submittedName>
        <fullName evidence="6">Glycolate oxidase iron-sulfur subunit oxidoreductase</fullName>
    </submittedName>
</protein>
<dbReference type="SUPFAM" id="SSF55103">
    <property type="entry name" value="FAD-linked oxidases, C-terminal domain"/>
    <property type="match status" value="1"/>
</dbReference>
<dbReference type="PANTHER" id="PTHR11748:SF103">
    <property type="entry name" value="GLYCOLATE OXIDASE SUBUNIT GLCE"/>
    <property type="match status" value="1"/>
</dbReference>
<comment type="cofactor">
    <cofactor evidence="1">
        <name>FAD</name>
        <dbReference type="ChEBI" id="CHEBI:57692"/>
    </cofactor>
</comment>
<name>W0SJ47_9PROT</name>
<sequence length="349" mass="37059">MSDRVEEFRSRILERKPLRIRGGGSKDFYGGPLSGEVLDTRGHSGIVGYEPTELVITARAGTPLAEIESALATRRQVLACEPPHFGNATVGGAVAAGLSGPRRATAGSVRDFVLGVKLMDGEGRELNFGGQVMKNVAGFDVSRLVAGSLGTLGLILDVSLKVLPQPMAEATLRLELPQDKALEAMNRWAGQPVPLAATCWQDGVLTLRLSGAQSAVAAACDKLGGERVAESAAADFWTALREQTEAFFAGDAPLWRLSLPSVTAPLDLPGSQLIEWGGAQRWLRGAIDAPHLRETAAKAGGHATLFRGGDKGGDVFAPLSPGLMEVHRRLKQSFDPYGVFNPGRLFPEF</sequence>
<gene>
    <name evidence="6" type="ORF">SUTH_02932</name>
</gene>
<dbReference type="Gene3D" id="3.30.465.10">
    <property type="match status" value="1"/>
</dbReference>
<evidence type="ECO:0000256" key="4">
    <source>
        <dbReference type="ARBA" id="ARBA00023002"/>
    </source>
</evidence>
<organism evidence="6 7">
    <name type="scientific">Sulfuritalea hydrogenivorans sk43H</name>
    <dbReference type="NCBI Taxonomy" id="1223802"/>
    <lineage>
        <taxon>Bacteria</taxon>
        <taxon>Pseudomonadati</taxon>
        <taxon>Pseudomonadota</taxon>
        <taxon>Betaproteobacteria</taxon>
        <taxon>Nitrosomonadales</taxon>
        <taxon>Sterolibacteriaceae</taxon>
        <taxon>Sulfuritalea</taxon>
    </lineage>
</organism>
<dbReference type="STRING" id="1223802.SUTH_02932"/>
<dbReference type="InterPro" id="IPR016166">
    <property type="entry name" value="FAD-bd_PCMH"/>
</dbReference>
<dbReference type="InterPro" id="IPR036318">
    <property type="entry name" value="FAD-bd_PCMH-like_sf"/>
</dbReference>
<dbReference type="Pfam" id="PF02913">
    <property type="entry name" value="FAD-oxidase_C"/>
    <property type="match status" value="1"/>
</dbReference>
<dbReference type="Proteomes" id="UP000031637">
    <property type="component" value="Chromosome"/>
</dbReference>
<evidence type="ECO:0000256" key="1">
    <source>
        <dbReference type="ARBA" id="ARBA00001974"/>
    </source>
</evidence>
<dbReference type="AlphaFoldDB" id="W0SJ47"/>
<evidence type="ECO:0000313" key="7">
    <source>
        <dbReference type="Proteomes" id="UP000031637"/>
    </source>
</evidence>
<dbReference type="RefSeq" id="WP_041100278.1">
    <property type="nucleotide sequence ID" value="NZ_AP012547.1"/>
</dbReference>
<keyword evidence="4" id="KW-0560">Oxidoreductase</keyword>
<dbReference type="GO" id="GO:0016491">
    <property type="term" value="F:oxidoreductase activity"/>
    <property type="evidence" value="ECO:0007669"/>
    <property type="project" value="UniProtKB-KW"/>
</dbReference>
<reference evidence="6 7" key="1">
    <citation type="journal article" date="2014" name="Syst. Appl. Microbiol.">
        <title>Complete genomes of freshwater sulfur oxidizers Sulfuricella denitrificans skB26 and Sulfuritalea hydrogenivorans sk43H: genetic insights into the sulfur oxidation pathway of betaproteobacteria.</title>
        <authorList>
            <person name="Watanabe T."/>
            <person name="Kojima H."/>
            <person name="Fukui M."/>
        </authorList>
    </citation>
    <scope>NUCLEOTIDE SEQUENCE [LARGE SCALE GENOMIC DNA]</scope>
    <source>
        <strain evidence="6">DSM22779</strain>
    </source>
</reference>
<proteinExistence type="predicted"/>
<dbReference type="InterPro" id="IPR004113">
    <property type="entry name" value="FAD-bd_oxidored_4_C"/>
</dbReference>
<dbReference type="EMBL" id="AP012547">
    <property type="protein sequence ID" value="BAO30711.1"/>
    <property type="molecule type" value="Genomic_DNA"/>
</dbReference>
<dbReference type="KEGG" id="shd:SUTH_02932"/>
<evidence type="ECO:0000313" key="6">
    <source>
        <dbReference type="EMBL" id="BAO30711.1"/>
    </source>
</evidence>
<dbReference type="InterPro" id="IPR006094">
    <property type="entry name" value="Oxid_FAD_bind_N"/>
</dbReference>
<dbReference type="NCBIfam" id="NF008439">
    <property type="entry name" value="PRK11282.1"/>
    <property type="match status" value="1"/>
</dbReference>
<dbReference type="InterPro" id="IPR016169">
    <property type="entry name" value="FAD-bd_PCMH_sub2"/>
</dbReference>